<keyword evidence="8" id="KW-1208">Phospholipid metabolism</keyword>
<comment type="similarity">
    <text evidence="2">Belongs to the diacylglycerol/lipid kinase family.</text>
</comment>
<keyword evidence="7" id="KW-0443">Lipid metabolism</keyword>
<evidence type="ECO:0000313" key="10">
    <source>
        <dbReference type="EMBL" id="SEE98759.1"/>
    </source>
</evidence>
<dbReference type="GO" id="GO:0008654">
    <property type="term" value="P:phospholipid biosynthetic process"/>
    <property type="evidence" value="ECO:0007669"/>
    <property type="project" value="UniProtKB-KW"/>
</dbReference>
<reference evidence="10 11" key="1">
    <citation type="submission" date="2016-10" db="EMBL/GenBank/DDBJ databases">
        <authorList>
            <person name="de Groot N.N."/>
        </authorList>
    </citation>
    <scope>NUCLEOTIDE SEQUENCE [LARGE SCALE GENOMIC DNA]</scope>
    <source>
        <strain evidence="10 11">DSM 22274</strain>
    </source>
</reference>
<dbReference type="Pfam" id="PF00781">
    <property type="entry name" value="DAGK_cat"/>
    <property type="match status" value="1"/>
</dbReference>
<gene>
    <name evidence="10" type="ORF">SAMN04489740_3549</name>
</gene>
<keyword evidence="7" id="KW-0594">Phospholipid biosynthesis</keyword>
<evidence type="ECO:0000256" key="2">
    <source>
        <dbReference type="ARBA" id="ARBA00005983"/>
    </source>
</evidence>
<dbReference type="InterPro" id="IPR001206">
    <property type="entry name" value="Diacylglycerol_kinase_cat_dom"/>
</dbReference>
<dbReference type="Pfam" id="PF19279">
    <property type="entry name" value="YegS_C"/>
    <property type="match status" value="1"/>
</dbReference>
<dbReference type="Gene3D" id="3.40.50.10330">
    <property type="entry name" value="Probable inorganic polyphosphate/atp-NAD kinase, domain 1"/>
    <property type="match status" value="1"/>
</dbReference>
<evidence type="ECO:0000256" key="5">
    <source>
        <dbReference type="ARBA" id="ARBA00022777"/>
    </source>
</evidence>
<dbReference type="SUPFAM" id="SSF111331">
    <property type="entry name" value="NAD kinase/diacylglycerol kinase-like"/>
    <property type="match status" value="1"/>
</dbReference>
<dbReference type="Gene3D" id="2.60.200.40">
    <property type="match status" value="1"/>
</dbReference>
<proteinExistence type="inferred from homology"/>
<evidence type="ECO:0000256" key="7">
    <source>
        <dbReference type="ARBA" id="ARBA00023209"/>
    </source>
</evidence>
<evidence type="ECO:0000256" key="3">
    <source>
        <dbReference type="ARBA" id="ARBA00022679"/>
    </source>
</evidence>
<dbReference type="GO" id="GO:0016301">
    <property type="term" value="F:kinase activity"/>
    <property type="evidence" value="ECO:0007669"/>
    <property type="project" value="UniProtKB-KW"/>
</dbReference>
<evidence type="ECO:0000256" key="8">
    <source>
        <dbReference type="ARBA" id="ARBA00023264"/>
    </source>
</evidence>
<feature type="domain" description="DAGKc" evidence="9">
    <location>
        <begin position="10"/>
        <end position="138"/>
    </location>
</feature>
<organism evidence="10 11">
    <name type="scientific">Arthrobacter alpinus</name>
    <dbReference type="NCBI Taxonomy" id="656366"/>
    <lineage>
        <taxon>Bacteria</taxon>
        <taxon>Bacillati</taxon>
        <taxon>Actinomycetota</taxon>
        <taxon>Actinomycetes</taxon>
        <taxon>Micrococcales</taxon>
        <taxon>Micrococcaceae</taxon>
        <taxon>Arthrobacter</taxon>
    </lineage>
</organism>
<dbReference type="GO" id="GO:0005524">
    <property type="term" value="F:ATP binding"/>
    <property type="evidence" value="ECO:0007669"/>
    <property type="project" value="UniProtKB-KW"/>
</dbReference>
<keyword evidence="6" id="KW-0067">ATP-binding</keyword>
<evidence type="ECO:0000256" key="4">
    <source>
        <dbReference type="ARBA" id="ARBA00022741"/>
    </source>
</evidence>
<keyword evidence="4" id="KW-0547">Nucleotide-binding</keyword>
<sequence>MTANSGAGAWVRGRALLLVNPTSGRGRALRLLPRTAAALRAAGCSLEVSTTESLADATEQARLAPAGTLVAVLGGDGFLGAAAAGARESGAVVLPLAGGRGNDTVRRLGLALNPVKAVQGLDRLTVRELDLGLANGRPYLGVANAGFDGLANEYGNDARLNLGPFVYLYGGIRAFLDWKNVTFTVSVDGKETSFPGWLVAVGNVGQYGGGLRICPQAKADDGRLDVVSLGRATILGVAATYLRSYRGSHLGQRNVIFTRGSAVSISASKPLNLYADGEKVATLPALMEVLPRAVKFLVPANSLAMD</sequence>
<dbReference type="EMBL" id="FNTV01000001">
    <property type="protein sequence ID" value="SEE98759.1"/>
    <property type="molecule type" value="Genomic_DNA"/>
</dbReference>
<dbReference type="InterPro" id="IPR050187">
    <property type="entry name" value="Lipid_Phosphate_FormReg"/>
</dbReference>
<evidence type="ECO:0000259" key="9">
    <source>
        <dbReference type="PROSITE" id="PS50146"/>
    </source>
</evidence>
<keyword evidence="7" id="KW-0444">Lipid biosynthesis</keyword>
<dbReference type="Proteomes" id="UP000182725">
    <property type="component" value="Unassembled WGS sequence"/>
</dbReference>
<dbReference type="InterPro" id="IPR045540">
    <property type="entry name" value="YegS/DAGK_C"/>
</dbReference>
<dbReference type="PANTHER" id="PTHR12358:SF106">
    <property type="entry name" value="LIPID KINASE YEGS"/>
    <property type="match status" value="1"/>
</dbReference>
<keyword evidence="3" id="KW-0808">Transferase</keyword>
<dbReference type="GO" id="GO:0005886">
    <property type="term" value="C:plasma membrane"/>
    <property type="evidence" value="ECO:0007669"/>
    <property type="project" value="TreeGrafter"/>
</dbReference>
<dbReference type="RefSeq" id="WP_074712725.1">
    <property type="nucleotide sequence ID" value="NZ_FNTV01000001.1"/>
</dbReference>
<name>A0A1H5NAU1_9MICC</name>
<dbReference type="InterPro" id="IPR016064">
    <property type="entry name" value="NAD/diacylglycerol_kinase_sf"/>
</dbReference>
<evidence type="ECO:0000313" key="11">
    <source>
        <dbReference type="Proteomes" id="UP000182725"/>
    </source>
</evidence>
<comment type="cofactor">
    <cofactor evidence="1">
        <name>Mg(2+)</name>
        <dbReference type="ChEBI" id="CHEBI:18420"/>
    </cofactor>
</comment>
<evidence type="ECO:0000256" key="6">
    <source>
        <dbReference type="ARBA" id="ARBA00022840"/>
    </source>
</evidence>
<dbReference type="PANTHER" id="PTHR12358">
    <property type="entry name" value="SPHINGOSINE KINASE"/>
    <property type="match status" value="1"/>
</dbReference>
<protein>
    <submittedName>
        <fullName evidence="10">Lipid kinase, YegS/Rv2252/BmrU family</fullName>
    </submittedName>
</protein>
<dbReference type="PROSITE" id="PS50146">
    <property type="entry name" value="DAGK"/>
    <property type="match status" value="1"/>
</dbReference>
<accession>A0A1H5NAU1</accession>
<evidence type="ECO:0000256" key="1">
    <source>
        <dbReference type="ARBA" id="ARBA00001946"/>
    </source>
</evidence>
<dbReference type="AlphaFoldDB" id="A0A1H5NAU1"/>
<dbReference type="InterPro" id="IPR017438">
    <property type="entry name" value="ATP-NAD_kinase_N"/>
</dbReference>
<keyword evidence="5 10" id="KW-0418">Kinase</keyword>